<dbReference type="Proteomes" id="UP000321927">
    <property type="component" value="Unassembled WGS sequence"/>
</dbReference>
<keyword evidence="5" id="KW-1185">Reference proteome</keyword>
<reference evidence="3 5" key="2">
    <citation type="submission" date="2019-08" db="EMBL/GenBank/DDBJ databases">
        <title>Genome of Algoriphagus ratkowskyi IC026.</title>
        <authorList>
            <person name="Bowman J.P."/>
        </authorList>
    </citation>
    <scope>NUCLEOTIDE SEQUENCE [LARGE SCALE GENOMIC DNA]</scope>
    <source>
        <strain evidence="3 5">IC026</strain>
    </source>
</reference>
<keyword evidence="1" id="KW-0472">Membrane</keyword>
<dbReference type="EMBL" id="QKZU01000001">
    <property type="protein sequence ID" value="PZX61310.1"/>
    <property type="molecule type" value="Genomic_DNA"/>
</dbReference>
<keyword evidence="1" id="KW-1133">Transmembrane helix</keyword>
<evidence type="ECO:0000313" key="4">
    <source>
        <dbReference type="Proteomes" id="UP000249115"/>
    </source>
</evidence>
<dbReference type="EMBL" id="VORV01000002">
    <property type="protein sequence ID" value="TXD79418.1"/>
    <property type="molecule type" value="Genomic_DNA"/>
</dbReference>
<evidence type="ECO:0000256" key="1">
    <source>
        <dbReference type="SAM" id="Phobius"/>
    </source>
</evidence>
<protein>
    <submittedName>
        <fullName evidence="3">PorT family protein</fullName>
    </submittedName>
</protein>
<accession>A0A2W7RRZ9</accession>
<evidence type="ECO:0000313" key="5">
    <source>
        <dbReference type="Proteomes" id="UP000321927"/>
    </source>
</evidence>
<dbReference type="OrthoDB" id="823954at2"/>
<organism evidence="2 4">
    <name type="scientific">Algoriphagus ratkowskyi</name>
    <dbReference type="NCBI Taxonomy" id="57028"/>
    <lineage>
        <taxon>Bacteria</taxon>
        <taxon>Pseudomonadati</taxon>
        <taxon>Bacteroidota</taxon>
        <taxon>Cytophagia</taxon>
        <taxon>Cytophagales</taxon>
        <taxon>Cyclobacteriaceae</taxon>
        <taxon>Algoriphagus</taxon>
    </lineage>
</organism>
<comment type="caution">
    <text evidence="2">The sequence shown here is derived from an EMBL/GenBank/DDBJ whole genome shotgun (WGS) entry which is preliminary data.</text>
</comment>
<reference evidence="2 4" key="1">
    <citation type="submission" date="2018-06" db="EMBL/GenBank/DDBJ databases">
        <title>Genomic Encyclopedia of Archaeal and Bacterial Type Strains, Phase II (KMG-II): from individual species to whole genera.</title>
        <authorList>
            <person name="Goeker M."/>
        </authorList>
    </citation>
    <scope>NUCLEOTIDE SEQUENCE [LARGE SCALE GENOMIC DNA]</scope>
    <source>
        <strain evidence="2 4">DSM 22686</strain>
    </source>
</reference>
<dbReference type="AlphaFoldDB" id="A0A2W7RRZ9"/>
<evidence type="ECO:0000313" key="3">
    <source>
        <dbReference type="EMBL" id="TXD79418.1"/>
    </source>
</evidence>
<sequence length="466" mass="51277">MKEDKLDKEIAASLKEKLAEASVPYELGAWEAFQKKRGQRKRRQITYWVSGIAASLLLLAVGLNSFDLTENGITNSPEIQLADGTTRARENKAEHLPLVDREVVEPSAEPMIDQQTVSPNSGTKLLLEGEEEQKSSKTTIDPKVLNKSVRAEKAEIKEDATILPVKPLTPIEKGRELDKERISIQKPPLIAETKVIEKAENQMVERSVEESLALTIEESATKVEEPLTTIAPSDKQQFVAESDFPEIEKEKSNVGLGMGLSPGFGAIQNDNQVATAQTIGLGMLVDIKLPGKFTLGSGLGLNYLSQNTEQQSTVMAFGNSYPQTEKLEIRQMQLEVPVFIKYPLTKNNSISVQAGFSNYYALNESGRQENSYDRQVASYSVNADGFSSVSLSSKSMNSAASLEATESKFYPFATINFGLNLLLLESKSASYVIMPFYNYQLKQVSGYGDTYGLFGASFKMNFGGNK</sequence>
<dbReference type="RefSeq" id="WP_086497753.1">
    <property type="nucleotide sequence ID" value="NZ_MSSV01000001.1"/>
</dbReference>
<name>A0A2W7RRZ9_9BACT</name>
<feature type="transmembrane region" description="Helical" evidence="1">
    <location>
        <begin position="45"/>
        <end position="66"/>
    </location>
</feature>
<proteinExistence type="predicted"/>
<evidence type="ECO:0000313" key="2">
    <source>
        <dbReference type="EMBL" id="PZX61310.1"/>
    </source>
</evidence>
<gene>
    <name evidence="3" type="ORF">ESW18_04100</name>
    <name evidence="2" type="ORF">LV84_00298</name>
</gene>
<dbReference type="Proteomes" id="UP000249115">
    <property type="component" value="Unassembled WGS sequence"/>
</dbReference>
<keyword evidence="1" id="KW-0812">Transmembrane</keyword>